<dbReference type="SUPFAM" id="SSF81321">
    <property type="entry name" value="Family A G protein-coupled receptor-like"/>
    <property type="match status" value="1"/>
</dbReference>
<dbReference type="Gene3D" id="1.20.1070.10">
    <property type="entry name" value="Rhodopsin 7-helix transmembrane proteins"/>
    <property type="match status" value="1"/>
</dbReference>
<dbReference type="PANTHER" id="PTHR45695">
    <property type="entry name" value="LEUCOKININ RECEPTOR-RELATED"/>
    <property type="match status" value="1"/>
</dbReference>
<dbReference type="InParanoid" id="A0A6P8I3L6"/>
<dbReference type="GO" id="GO:0005886">
    <property type="term" value="C:plasma membrane"/>
    <property type="evidence" value="ECO:0007669"/>
    <property type="project" value="TreeGrafter"/>
</dbReference>
<sequence>MSFLNSTEIQNNSSTPIKTYSSYEGDESLTWKLLKSVALGVLILMSLVGNSLVVGSVVRNCNKRMRTVSNLLIVNTSLSYLLITVVNMPELIYRINATKPLLIAGEVGSHLCRLKNFAPFLSVSLATQSFAILAVDRFIAVFYPLRRINHKTAYVLIALTWVTSFAFGWVYIYGSALITFPKIGIVCAINIRKSFNSLRGLVTYVWVEFSFFYMVPLVLASGLYTSTIIRLWRPKINRKTRGPFAVRFSGNTNKNAIKMLITVLILFSIAWLPLWVYTVTCRGNFTNFLGHPICKSGLFIFLIYFIGYSQGALAPFIYPIFSQNFRMGFKDCLSFLKRCTNRHVNNGASVLEMRTLPTKTGHGKCDSRGVTNLSMDLM</sequence>
<organism evidence="10 11">
    <name type="scientific">Actinia tenebrosa</name>
    <name type="common">Australian red waratah sea anemone</name>
    <dbReference type="NCBI Taxonomy" id="6105"/>
    <lineage>
        <taxon>Eukaryota</taxon>
        <taxon>Metazoa</taxon>
        <taxon>Cnidaria</taxon>
        <taxon>Anthozoa</taxon>
        <taxon>Hexacorallia</taxon>
        <taxon>Actiniaria</taxon>
        <taxon>Actiniidae</taxon>
        <taxon>Actinia</taxon>
    </lineage>
</organism>
<keyword evidence="5 8" id="KW-0472">Membrane</keyword>
<evidence type="ECO:0000256" key="4">
    <source>
        <dbReference type="ARBA" id="ARBA00023040"/>
    </source>
</evidence>
<dbReference type="KEGG" id="aten:116295730"/>
<feature type="transmembrane region" description="Helical" evidence="8">
    <location>
        <begin position="257"/>
        <end position="278"/>
    </location>
</feature>
<proteinExistence type="predicted"/>
<feature type="transmembrane region" description="Helical" evidence="8">
    <location>
        <begin position="37"/>
        <end position="58"/>
    </location>
</feature>
<evidence type="ECO:0000256" key="7">
    <source>
        <dbReference type="ARBA" id="ARBA00023224"/>
    </source>
</evidence>
<dbReference type="AlphaFoldDB" id="A0A6P8I3L6"/>
<dbReference type="Pfam" id="PF00001">
    <property type="entry name" value="7tm_1"/>
    <property type="match status" value="1"/>
</dbReference>
<keyword evidence="2 8" id="KW-0812">Transmembrane</keyword>
<evidence type="ECO:0000313" key="11">
    <source>
        <dbReference type="RefSeq" id="XP_031559497.1"/>
    </source>
</evidence>
<dbReference type="RefSeq" id="XP_031559497.1">
    <property type="nucleotide sequence ID" value="XM_031703637.1"/>
</dbReference>
<keyword evidence="6" id="KW-0675">Receptor</keyword>
<dbReference type="InterPro" id="IPR000276">
    <property type="entry name" value="GPCR_Rhodpsn"/>
</dbReference>
<feature type="transmembrane region" description="Helical" evidence="8">
    <location>
        <begin position="70"/>
        <end position="88"/>
    </location>
</feature>
<reference evidence="11" key="1">
    <citation type="submission" date="2025-08" db="UniProtKB">
        <authorList>
            <consortium name="RefSeq"/>
        </authorList>
    </citation>
    <scope>IDENTIFICATION</scope>
    <source>
        <tissue evidence="11">Tentacle</tissue>
    </source>
</reference>
<protein>
    <submittedName>
        <fullName evidence="11">Neuropeptide FF receptor 2-like</fullName>
    </submittedName>
</protein>
<feature type="transmembrane region" description="Helical" evidence="8">
    <location>
        <begin position="298"/>
        <end position="321"/>
    </location>
</feature>
<evidence type="ECO:0000313" key="10">
    <source>
        <dbReference type="Proteomes" id="UP000515163"/>
    </source>
</evidence>
<evidence type="ECO:0000256" key="6">
    <source>
        <dbReference type="ARBA" id="ARBA00023170"/>
    </source>
</evidence>
<evidence type="ECO:0000256" key="8">
    <source>
        <dbReference type="SAM" id="Phobius"/>
    </source>
</evidence>
<comment type="subcellular location">
    <subcellularLocation>
        <location evidence="1">Membrane</location>
        <topology evidence="1">Multi-pass membrane protein</topology>
    </subcellularLocation>
</comment>
<dbReference type="Proteomes" id="UP000515163">
    <property type="component" value="Unplaced"/>
</dbReference>
<dbReference type="CDD" id="cd00637">
    <property type="entry name" value="7tm_classA_rhodopsin-like"/>
    <property type="match status" value="1"/>
</dbReference>
<feature type="transmembrane region" description="Helical" evidence="8">
    <location>
        <begin position="152"/>
        <end position="172"/>
    </location>
</feature>
<feature type="domain" description="G-protein coupled receptors family 1 profile" evidence="9">
    <location>
        <begin position="49"/>
        <end position="318"/>
    </location>
</feature>
<dbReference type="PANTHER" id="PTHR45695:SF9">
    <property type="entry name" value="LEUCOKININ RECEPTOR"/>
    <property type="match status" value="1"/>
</dbReference>
<keyword evidence="3 8" id="KW-1133">Transmembrane helix</keyword>
<dbReference type="GO" id="GO:0004930">
    <property type="term" value="F:G protein-coupled receptor activity"/>
    <property type="evidence" value="ECO:0007669"/>
    <property type="project" value="UniProtKB-KW"/>
</dbReference>
<dbReference type="GeneID" id="116295730"/>
<evidence type="ECO:0000256" key="3">
    <source>
        <dbReference type="ARBA" id="ARBA00022989"/>
    </source>
</evidence>
<keyword evidence="4" id="KW-0297">G-protein coupled receptor</keyword>
<dbReference type="PRINTS" id="PR00237">
    <property type="entry name" value="GPCRRHODOPSN"/>
</dbReference>
<evidence type="ECO:0000259" key="9">
    <source>
        <dbReference type="PROSITE" id="PS50262"/>
    </source>
</evidence>
<keyword evidence="10" id="KW-1185">Reference proteome</keyword>
<evidence type="ECO:0000256" key="1">
    <source>
        <dbReference type="ARBA" id="ARBA00004141"/>
    </source>
</evidence>
<gene>
    <name evidence="11" type="primary">LOC116295730</name>
</gene>
<keyword evidence="7" id="KW-0807">Transducer</keyword>
<feature type="transmembrane region" description="Helical" evidence="8">
    <location>
        <begin position="211"/>
        <end position="232"/>
    </location>
</feature>
<dbReference type="InterPro" id="IPR017452">
    <property type="entry name" value="GPCR_Rhodpsn_7TM"/>
</dbReference>
<accession>A0A6P8I3L6</accession>
<dbReference type="OrthoDB" id="5952899at2759"/>
<evidence type="ECO:0000256" key="5">
    <source>
        <dbReference type="ARBA" id="ARBA00023136"/>
    </source>
</evidence>
<dbReference type="PROSITE" id="PS50262">
    <property type="entry name" value="G_PROTEIN_RECEP_F1_2"/>
    <property type="match status" value="1"/>
</dbReference>
<name>A0A6P8I3L6_ACTTE</name>
<evidence type="ECO:0000256" key="2">
    <source>
        <dbReference type="ARBA" id="ARBA00022692"/>
    </source>
</evidence>
<feature type="transmembrane region" description="Helical" evidence="8">
    <location>
        <begin position="117"/>
        <end position="140"/>
    </location>
</feature>